<evidence type="ECO:0000313" key="2">
    <source>
        <dbReference type="Proteomes" id="UP001146120"/>
    </source>
</evidence>
<reference evidence="1" key="2">
    <citation type="journal article" date="2023" name="Microbiol Resour">
        <title>Decontamination and Annotation of the Draft Genome Sequence of the Oomycete Lagenidium giganteum ARSEF 373.</title>
        <authorList>
            <person name="Morgan W.R."/>
            <person name="Tartar A."/>
        </authorList>
    </citation>
    <scope>NUCLEOTIDE SEQUENCE</scope>
    <source>
        <strain evidence="1">ARSEF 373</strain>
    </source>
</reference>
<sequence>MRGVFLTKSVWHVVNLVETPKVNDAHAQVE</sequence>
<dbReference type="EMBL" id="DAKRPA010000138">
    <property type="protein sequence ID" value="DAZ97349.1"/>
    <property type="molecule type" value="Genomic_DNA"/>
</dbReference>
<proteinExistence type="predicted"/>
<name>A0AAV2YXS1_9STRA</name>
<gene>
    <name evidence="1" type="ORF">N0F65_010783</name>
</gene>
<evidence type="ECO:0000313" key="1">
    <source>
        <dbReference type="EMBL" id="DAZ97349.1"/>
    </source>
</evidence>
<organism evidence="1 2">
    <name type="scientific">Lagenidium giganteum</name>
    <dbReference type="NCBI Taxonomy" id="4803"/>
    <lineage>
        <taxon>Eukaryota</taxon>
        <taxon>Sar</taxon>
        <taxon>Stramenopiles</taxon>
        <taxon>Oomycota</taxon>
        <taxon>Peronosporomycetes</taxon>
        <taxon>Pythiales</taxon>
        <taxon>Pythiaceae</taxon>
    </lineage>
</organism>
<reference evidence="1" key="1">
    <citation type="submission" date="2022-11" db="EMBL/GenBank/DDBJ databases">
        <authorList>
            <person name="Morgan W.R."/>
            <person name="Tartar A."/>
        </authorList>
    </citation>
    <scope>NUCLEOTIDE SEQUENCE</scope>
    <source>
        <strain evidence="1">ARSEF 373</strain>
    </source>
</reference>
<dbReference type="Proteomes" id="UP001146120">
    <property type="component" value="Unassembled WGS sequence"/>
</dbReference>
<keyword evidence="2" id="KW-1185">Reference proteome</keyword>
<dbReference type="AlphaFoldDB" id="A0AAV2YXS1"/>
<comment type="caution">
    <text evidence="1">The sequence shown here is derived from an EMBL/GenBank/DDBJ whole genome shotgun (WGS) entry which is preliminary data.</text>
</comment>
<accession>A0AAV2YXS1</accession>
<feature type="non-terminal residue" evidence="1">
    <location>
        <position position="30"/>
    </location>
</feature>
<protein>
    <submittedName>
        <fullName evidence="1">Uncharacterized protein</fullName>
    </submittedName>
</protein>